<dbReference type="GO" id="GO:0097367">
    <property type="term" value="F:carbohydrate derivative binding"/>
    <property type="evidence" value="ECO:0007669"/>
    <property type="project" value="InterPro"/>
</dbReference>
<dbReference type="SUPFAM" id="SSF46689">
    <property type="entry name" value="Homeodomain-like"/>
    <property type="match status" value="1"/>
</dbReference>
<dbReference type="RefSeq" id="WP_126110537.1">
    <property type="nucleotide sequence ID" value="NZ_CP034465.1"/>
</dbReference>
<evidence type="ECO:0000259" key="5">
    <source>
        <dbReference type="PROSITE" id="PS51464"/>
    </source>
</evidence>
<sequence length="258" mass="29890">MDIFFKRLVNQRNTLSDLEQQVLDYFMKQPEKVETHTLEELSKDMFVSTATISRTFKKLGYSGFQDFKFALNDYQKKKPVASPITENQTADEHIKRFELEMENNLNYLRNIPLKKITKLIKSSRHLEFFGVGSSLPIAQEAARKFTFAGRLATSRIDWDELRVVAETLKPDDLAVIISLSGETLHVLEYANILYNNQVPILAMVGTESSHLEELATITIRTSLDSYYVNDIDMSSRFPFNLLLDLLILDYLNEREYKK</sequence>
<dbReference type="Pfam" id="PF01380">
    <property type="entry name" value="SIS"/>
    <property type="match status" value="1"/>
</dbReference>
<feature type="domain" description="HTH rpiR-type" evidence="4">
    <location>
        <begin position="2"/>
        <end position="78"/>
    </location>
</feature>
<name>A0A3S9HBV2_9LACT</name>
<dbReference type="KEGG" id="jeh:EJN90_09165"/>
<evidence type="ECO:0000256" key="1">
    <source>
        <dbReference type="ARBA" id="ARBA00023015"/>
    </source>
</evidence>
<dbReference type="PROSITE" id="PS51464">
    <property type="entry name" value="SIS"/>
    <property type="match status" value="1"/>
</dbReference>
<dbReference type="InterPro" id="IPR009057">
    <property type="entry name" value="Homeodomain-like_sf"/>
</dbReference>
<dbReference type="PROSITE" id="PS51071">
    <property type="entry name" value="HTH_RPIR"/>
    <property type="match status" value="1"/>
</dbReference>
<dbReference type="SUPFAM" id="SSF53697">
    <property type="entry name" value="SIS domain"/>
    <property type="match status" value="1"/>
</dbReference>
<dbReference type="CDD" id="cd05013">
    <property type="entry name" value="SIS_RpiR"/>
    <property type="match status" value="1"/>
</dbReference>
<gene>
    <name evidence="6" type="ORF">EJN90_09165</name>
</gene>
<dbReference type="Gene3D" id="3.40.50.10490">
    <property type="entry name" value="Glucose-6-phosphate isomerase like protein, domain 1"/>
    <property type="match status" value="1"/>
</dbReference>
<proteinExistence type="predicted"/>
<protein>
    <submittedName>
        <fullName evidence="6">MurR/RpiR family transcriptional regulator</fullName>
    </submittedName>
</protein>
<dbReference type="PANTHER" id="PTHR30514">
    <property type="entry name" value="GLUCOKINASE"/>
    <property type="match status" value="1"/>
</dbReference>
<evidence type="ECO:0000259" key="4">
    <source>
        <dbReference type="PROSITE" id="PS51071"/>
    </source>
</evidence>
<dbReference type="OrthoDB" id="3684496at2"/>
<dbReference type="AlphaFoldDB" id="A0A3S9HBV2"/>
<evidence type="ECO:0000313" key="7">
    <source>
        <dbReference type="Proteomes" id="UP000273326"/>
    </source>
</evidence>
<dbReference type="InterPro" id="IPR035472">
    <property type="entry name" value="RpiR-like_SIS"/>
</dbReference>
<keyword evidence="3" id="KW-0804">Transcription</keyword>
<dbReference type="GO" id="GO:0003700">
    <property type="term" value="F:DNA-binding transcription factor activity"/>
    <property type="evidence" value="ECO:0007669"/>
    <property type="project" value="InterPro"/>
</dbReference>
<accession>A0A3S9HBV2</accession>
<dbReference type="Gene3D" id="1.10.10.10">
    <property type="entry name" value="Winged helix-like DNA-binding domain superfamily/Winged helix DNA-binding domain"/>
    <property type="match status" value="1"/>
</dbReference>
<keyword evidence="1" id="KW-0805">Transcription regulation</keyword>
<dbReference type="GO" id="GO:0003677">
    <property type="term" value="F:DNA binding"/>
    <property type="evidence" value="ECO:0007669"/>
    <property type="project" value="UniProtKB-KW"/>
</dbReference>
<dbReference type="GO" id="GO:1901135">
    <property type="term" value="P:carbohydrate derivative metabolic process"/>
    <property type="evidence" value="ECO:0007669"/>
    <property type="project" value="InterPro"/>
</dbReference>
<dbReference type="EMBL" id="CP034465">
    <property type="protein sequence ID" value="AZP04791.1"/>
    <property type="molecule type" value="Genomic_DNA"/>
</dbReference>
<dbReference type="Proteomes" id="UP000273326">
    <property type="component" value="Chromosome"/>
</dbReference>
<organism evidence="6 7">
    <name type="scientific">Jeotgalibaca ciconiae</name>
    <dbReference type="NCBI Taxonomy" id="2496265"/>
    <lineage>
        <taxon>Bacteria</taxon>
        <taxon>Bacillati</taxon>
        <taxon>Bacillota</taxon>
        <taxon>Bacilli</taxon>
        <taxon>Lactobacillales</taxon>
        <taxon>Carnobacteriaceae</taxon>
        <taxon>Jeotgalibaca</taxon>
    </lineage>
</organism>
<dbReference type="InterPro" id="IPR000281">
    <property type="entry name" value="HTH_RpiR"/>
</dbReference>
<keyword evidence="2" id="KW-0238">DNA-binding</keyword>
<feature type="domain" description="SIS" evidence="5">
    <location>
        <begin position="116"/>
        <end position="256"/>
    </location>
</feature>
<keyword evidence="7" id="KW-1185">Reference proteome</keyword>
<dbReference type="InterPro" id="IPR036388">
    <property type="entry name" value="WH-like_DNA-bd_sf"/>
</dbReference>
<reference evidence="7" key="1">
    <citation type="submission" date="2018-12" db="EMBL/GenBank/DDBJ databases">
        <title>Complete genome sequencing of Jeotgalibaca sp. H21T32.</title>
        <authorList>
            <person name="Bae J.-W."/>
            <person name="Lee S.-Y."/>
        </authorList>
    </citation>
    <scope>NUCLEOTIDE SEQUENCE [LARGE SCALE GENOMIC DNA]</scope>
    <source>
        <strain evidence="7">H21T32</strain>
    </source>
</reference>
<dbReference type="InterPro" id="IPR047640">
    <property type="entry name" value="RpiR-like"/>
</dbReference>
<evidence type="ECO:0000313" key="6">
    <source>
        <dbReference type="EMBL" id="AZP04791.1"/>
    </source>
</evidence>
<dbReference type="Pfam" id="PF01418">
    <property type="entry name" value="HTH_6"/>
    <property type="match status" value="1"/>
</dbReference>
<dbReference type="PANTHER" id="PTHR30514:SF1">
    <property type="entry name" value="HTH-TYPE TRANSCRIPTIONAL REGULATOR HEXR-RELATED"/>
    <property type="match status" value="1"/>
</dbReference>
<evidence type="ECO:0000256" key="2">
    <source>
        <dbReference type="ARBA" id="ARBA00023125"/>
    </source>
</evidence>
<evidence type="ECO:0000256" key="3">
    <source>
        <dbReference type="ARBA" id="ARBA00023163"/>
    </source>
</evidence>
<dbReference type="InterPro" id="IPR001347">
    <property type="entry name" value="SIS_dom"/>
</dbReference>
<dbReference type="InterPro" id="IPR046348">
    <property type="entry name" value="SIS_dom_sf"/>
</dbReference>